<feature type="compositionally biased region" description="Low complexity" evidence="5">
    <location>
        <begin position="172"/>
        <end position="184"/>
    </location>
</feature>
<comment type="subcellular location">
    <subcellularLocation>
        <location evidence="1">Nucleus</location>
        <location evidence="1">Nucleoplasm</location>
    </subcellularLocation>
</comment>
<evidence type="ECO:0000313" key="7">
    <source>
        <dbReference type="EMBL" id="KAF3438939.1"/>
    </source>
</evidence>
<accession>A0A8K0GUL9</accession>
<dbReference type="PANTHER" id="PTHR46776">
    <property type="entry name" value="CYCLIN-DEPENDENT KINASE INHIBITOR 4-RELATED"/>
    <property type="match status" value="1"/>
</dbReference>
<gene>
    <name evidence="7" type="ORF">FNV43_RR17214</name>
</gene>
<dbReference type="AlphaFoldDB" id="A0A8K0GUL9"/>
<comment type="caution">
    <text evidence="7">The sequence shown here is derived from an EMBL/GenBank/DDBJ whole genome shotgun (WGS) entry which is preliminary data.</text>
</comment>
<dbReference type="PIRSF" id="PIRSF017811">
    <property type="entry name" value="CDK_inhib_pln"/>
    <property type="match status" value="1"/>
</dbReference>
<name>A0A8K0GUL9_9ROSA</name>
<dbReference type="GO" id="GO:0051726">
    <property type="term" value="P:regulation of cell cycle"/>
    <property type="evidence" value="ECO:0007669"/>
    <property type="project" value="InterPro"/>
</dbReference>
<organism evidence="7 8">
    <name type="scientific">Rhamnella rubrinervis</name>
    <dbReference type="NCBI Taxonomy" id="2594499"/>
    <lineage>
        <taxon>Eukaryota</taxon>
        <taxon>Viridiplantae</taxon>
        <taxon>Streptophyta</taxon>
        <taxon>Embryophyta</taxon>
        <taxon>Tracheophyta</taxon>
        <taxon>Spermatophyta</taxon>
        <taxon>Magnoliopsida</taxon>
        <taxon>eudicotyledons</taxon>
        <taxon>Gunneridae</taxon>
        <taxon>Pentapetalae</taxon>
        <taxon>rosids</taxon>
        <taxon>fabids</taxon>
        <taxon>Rosales</taxon>
        <taxon>Rhamnaceae</taxon>
        <taxon>rhamnoid group</taxon>
        <taxon>Rhamneae</taxon>
        <taxon>Rhamnella</taxon>
    </lineage>
</organism>
<dbReference type="InterPro" id="IPR044275">
    <property type="entry name" value="KRP"/>
</dbReference>
<proteinExistence type="inferred from homology"/>
<evidence type="ECO:0000256" key="2">
    <source>
        <dbReference type="ARBA" id="ARBA00010274"/>
    </source>
</evidence>
<feature type="region of interest" description="Disordered" evidence="5">
    <location>
        <begin position="77"/>
        <end position="112"/>
    </location>
</feature>
<evidence type="ECO:0000256" key="4">
    <source>
        <dbReference type="ARBA" id="ARBA00023306"/>
    </source>
</evidence>
<evidence type="ECO:0000313" key="8">
    <source>
        <dbReference type="Proteomes" id="UP000796880"/>
    </source>
</evidence>
<keyword evidence="4" id="KW-0131">Cell cycle</keyword>
<reference evidence="7" key="1">
    <citation type="submission" date="2020-03" db="EMBL/GenBank/DDBJ databases">
        <title>A high-quality chromosome-level genome assembly of a woody plant with both climbing and erect habits, Rhamnella rubrinervis.</title>
        <authorList>
            <person name="Lu Z."/>
            <person name="Yang Y."/>
            <person name="Zhu X."/>
            <person name="Sun Y."/>
        </authorList>
    </citation>
    <scope>NUCLEOTIDE SEQUENCE</scope>
    <source>
        <strain evidence="7">BYM</strain>
        <tissue evidence="7">Leaf</tissue>
    </source>
</reference>
<evidence type="ECO:0000256" key="5">
    <source>
        <dbReference type="SAM" id="MobiDB-lite"/>
    </source>
</evidence>
<dbReference type="Proteomes" id="UP000796880">
    <property type="component" value="Unassembled WGS sequence"/>
</dbReference>
<dbReference type="GO" id="GO:0004861">
    <property type="term" value="F:cyclin-dependent protein serine/threonine kinase inhibitor activity"/>
    <property type="evidence" value="ECO:0007669"/>
    <property type="project" value="InterPro"/>
</dbReference>
<feature type="domain" description="Cyclin-dependent kinase inhibitor" evidence="6">
    <location>
        <begin position="186"/>
        <end position="229"/>
    </location>
</feature>
<dbReference type="InterPro" id="IPR044898">
    <property type="entry name" value="CDI_dom_sf"/>
</dbReference>
<dbReference type="Gene3D" id="4.10.365.10">
    <property type="entry name" value="p27"/>
    <property type="match status" value="1"/>
</dbReference>
<dbReference type="GO" id="GO:0005654">
    <property type="term" value="C:nucleoplasm"/>
    <property type="evidence" value="ECO:0007669"/>
    <property type="project" value="UniProtKB-SubCell"/>
</dbReference>
<evidence type="ECO:0000259" key="6">
    <source>
        <dbReference type="Pfam" id="PF02234"/>
    </source>
</evidence>
<dbReference type="OrthoDB" id="6373236at2759"/>
<dbReference type="InterPro" id="IPR003175">
    <property type="entry name" value="CDI_dom"/>
</dbReference>
<comment type="similarity">
    <text evidence="2">Belongs to the CDI family. ICK/KRP subfamily.</text>
</comment>
<evidence type="ECO:0000256" key="1">
    <source>
        <dbReference type="ARBA" id="ARBA00004642"/>
    </source>
</evidence>
<keyword evidence="3" id="KW-0649">Protein kinase inhibitor</keyword>
<evidence type="ECO:0000256" key="3">
    <source>
        <dbReference type="ARBA" id="ARBA00023013"/>
    </source>
</evidence>
<sequence length="232" mass="25545">MVRKCDRGIAEIAVMEVAKVGVRTRARAALDTTSSGTAKRRKVSAGEFAKLSSPCNVQLPSRRRVVNIASDKNLVLPKTSSPESDIIGRSRTTSEEECSSPSSDHVQVSCCSSNGSSELAEDRIKFVDLVEGGSAEVETSTYNSRRERRREMTPSSELRAESGNVESSARPNVSNSGSSRSVVGKMPTELELEEFFATAEKDIQKQFSDKYNYNIAKDVPLEGRYEWIRLKP</sequence>
<keyword evidence="8" id="KW-1185">Reference proteome</keyword>
<dbReference type="EMBL" id="VOIH02000008">
    <property type="protein sequence ID" value="KAF3438939.1"/>
    <property type="molecule type" value="Genomic_DNA"/>
</dbReference>
<protein>
    <recommendedName>
        <fullName evidence="6">Cyclin-dependent kinase inhibitor domain-containing protein</fullName>
    </recommendedName>
</protein>
<feature type="region of interest" description="Disordered" evidence="5">
    <location>
        <begin position="136"/>
        <end position="184"/>
    </location>
</feature>
<dbReference type="Pfam" id="PF02234">
    <property type="entry name" value="CDI"/>
    <property type="match status" value="1"/>
</dbReference>